<keyword evidence="1" id="KW-0812">Transmembrane</keyword>
<evidence type="ECO:0000256" key="1">
    <source>
        <dbReference type="SAM" id="Phobius"/>
    </source>
</evidence>
<reference evidence="2 3" key="1">
    <citation type="submission" date="2019-10" db="EMBL/GenBank/DDBJ databases">
        <title>Characterization of a new Citrobacter species.</title>
        <authorList>
            <person name="Goncalves Ribeiro T."/>
            <person name="Izdebski R."/>
            <person name="Urbanowicz P."/>
            <person name="Carmeli Y."/>
            <person name="Gniadkowski M."/>
            <person name="Peixe L."/>
        </authorList>
    </citation>
    <scope>NUCLEOTIDE SEQUENCE [LARGE SCALE GENOMIC DNA]</scope>
    <source>
        <strain evidence="2 3">NMI7905_11</strain>
    </source>
</reference>
<organism evidence="2 3">
    <name type="scientific">Citrobacter telavivensis</name>
    <dbReference type="NCBI Taxonomy" id="2653932"/>
    <lineage>
        <taxon>Bacteria</taxon>
        <taxon>Pseudomonadati</taxon>
        <taxon>Pseudomonadota</taxon>
        <taxon>Gammaproteobacteria</taxon>
        <taxon>Enterobacterales</taxon>
        <taxon>Enterobacteriaceae</taxon>
        <taxon>Citrobacter</taxon>
    </lineage>
</organism>
<gene>
    <name evidence="2" type="ORF">GBB84_05845</name>
</gene>
<name>A0A6L5E4L6_9ENTR</name>
<evidence type="ECO:0000313" key="2">
    <source>
        <dbReference type="EMBL" id="MPQ50432.1"/>
    </source>
</evidence>
<evidence type="ECO:0000313" key="3">
    <source>
        <dbReference type="Proteomes" id="UP000475079"/>
    </source>
</evidence>
<dbReference type="RefSeq" id="WP_152404433.1">
    <property type="nucleotide sequence ID" value="NZ_WHIY01000003.1"/>
</dbReference>
<dbReference type="EMBL" id="WHIY01000003">
    <property type="protein sequence ID" value="MPQ50432.1"/>
    <property type="molecule type" value="Genomic_DNA"/>
</dbReference>
<comment type="caution">
    <text evidence="2">The sequence shown here is derived from an EMBL/GenBank/DDBJ whole genome shotgun (WGS) entry which is preliminary data.</text>
</comment>
<dbReference type="AlphaFoldDB" id="A0A6L5E4L6"/>
<protein>
    <submittedName>
        <fullName evidence="2">Uncharacterized protein</fullName>
    </submittedName>
</protein>
<keyword evidence="1" id="KW-0472">Membrane</keyword>
<keyword evidence="3" id="KW-1185">Reference proteome</keyword>
<sequence length="91" mass="10188">MPEFCFYQKGQHTRTLKRSDADAALRLTEQGYEKQFEEINAADEEQALARFADIRKEKQIDQQNFLAGAGVMPLIGILATAITTILGKKKG</sequence>
<feature type="transmembrane region" description="Helical" evidence="1">
    <location>
        <begin position="65"/>
        <end position="86"/>
    </location>
</feature>
<proteinExistence type="predicted"/>
<accession>A0A6L5E4L6</accession>
<keyword evidence="1" id="KW-1133">Transmembrane helix</keyword>
<dbReference type="Proteomes" id="UP000475079">
    <property type="component" value="Unassembled WGS sequence"/>
</dbReference>